<feature type="region of interest" description="Disordered" evidence="1">
    <location>
        <begin position="1"/>
        <end position="23"/>
    </location>
</feature>
<dbReference type="InterPro" id="IPR036671">
    <property type="entry name" value="DPH_MB_sf"/>
</dbReference>
<sequence>MRTQRVYSSQEYHSGYGAGDGDTERYEYLCPCGNGRVIEEHDNIPGFREHDVWLQCPECSKKYRLDASGSVRNWQLVKLSHKIN</sequence>
<evidence type="ECO:0008006" key="3">
    <source>
        <dbReference type="Google" id="ProtNLM"/>
    </source>
</evidence>
<evidence type="ECO:0000313" key="2">
    <source>
        <dbReference type="EMBL" id="VYT15604.1"/>
    </source>
</evidence>
<protein>
    <recommendedName>
        <fullName evidence="3">CSL zinc finger</fullName>
    </recommendedName>
</protein>
<feature type="compositionally biased region" description="Polar residues" evidence="1">
    <location>
        <begin position="1"/>
        <end position="12"/>
    </location>
</feature>
<gene>
    <name evidence="2" type="ORF">AHLFYP4_01830</name>
</gene>
<dbReference type="EMBL" id="CACRSX010000037">
    <property type="protein sequence ID" value="VYT15604.1"/>
    <property type="molecule type" value="Genomic_DNA"/>
</dbReference>
<reference evidence="2" key="1">
    <citation type="submission" date="2019-11" db="EMBL/GenBank/DDBJ databases">
        <authorList>
            <person name="Feng L."/>
        </authorList>
    </citation>
    <scope>NUCLEOTIDE SEQUENCE</scope>
    <source>
        <strain evidence="2">AhadrusLFYP4</strain>
    </source>
</reference>
<dbReference type="Gene3D" id="3.10.660.10">
    <property type="entry name" value="DPH Zinc finger"/>
    <property type="match status" value="1"/>
</dbReference>
<dbReference type="RefSeq" id="WP_156723715.1">
    <property type="nucleotide sequence ID" value="NZ_CACRSX010000037.1"/>
</dbReference>
<dbReference type="SUPFAM" id="SSF144217">
    <property type="entry name" value="CSL zinc finger"/>
    <property type="match status" value="1"/>
</dbReference>
<dbReference type="AlphaFoldDB" id="A0A6N2UAJ6"/>
<organism evidence="2">
    <name type="scientific">Anaerostipes hadrus</name>
    <dbReference type="NCBI Taxonomy" id="649756"/>
    <lineage>
        <taxon>Bacteria</taxon>
        <taxon>Bacillati</taxon>
        <taxon>Bacillota</taxon>
        <taxon>Clostridia</taxon>
        <taxon>Lachnospirales</taxon>
        <taxon>Lachnospiraceae</taxon>
        <taxon>Anaerostipes</taxon>
    </lineage>
</organism>
<evidence type="ECO:0000256" key="1">
    <source>
        <dbReference type="SAM" id="MobiDB-lite"/>
    </source>
</evidence>
<name>A0A6N2UAJ6_ANAHA</name>
<proteinExistence type="predicted"/>
<accession>A0A6N2UAJ6</accession>